<dbReference type="InterPro" id="IPR049725">
    <property type="entry name" value="STM3845-like"/>
</dbReference>
<dbReference type="RefSeq" id="WP_345423841.1">
    <property type="nucleotide sequence ID" value="NZ_AP031496.1"/>
</dbReference>
<proteinExistence type="predicted"/>
<reference evidence="2" key="1">
    <citation type="journal article" date="2019" name="Int. J. Syst. Evol. Microbiol.">
        <title>The Global Catalogue of Microorganisms (GCM) 10K type strain sequencing project: providing services to taxonomists for standard genome sequencing and annotation.</title>
        <authorList>
            <consortium name="The Broad Institute Genomics Platform"/>
            <consortium name="The Broad Institute Genome Sequencing Center for Infectious Disease"/>
            <person name="Wu L."/>
            <person name="Ma J."/>
        </authorList>
    </citation>
    <scope>NUCLEOTIDE SEQUENCE [LARGE SCALE GENOMIC DNA]</scope>
    <source>
        <strain evidence="2">JCM 19134</strain>
    </source>
</reference>
<name>A0AAV3U4U6_9ALTE</name>
<gene>
    <name evidence="1" type="ORF">GCM10025791_29660</name>
</gene>
<keyword evidence="2" id="KW-1185">Reference proteome</keyword>
<dbReference type="NCBIfam" id="NF038232">
    <property type="entry name" value="STM3845_fam"/>
    <property type="match status" value="1"/>
</dbReference>
<protein>
    <submittedName>
        <fullName evidence="1">Uncharacterized protein</fullName>
    </submittedName>
</protein>
<sequence>MELMDPRIPILQRIDLSKSRVQFNKKTVLLCGGRYGGPEIQEDEFLSIRHALYIGQAPNDDFEYLLAETHPEWIHDGIYPNLLEYENNLATLCTRVIVILESASAISEAGVFSQVEELSKKTTLIIPDRHHGSNSYIDLGVVRKIEEDSNKKSHYYPWHEHRHSSITKELAEEIREDLKEVILDDHPRQFYKNSNTGHLIILINQLIIFFQALLIKELESYLKILGLDISEKLLKKHLKLLENLEAIRLVPVGNRIFYTCTNRELFRMIVKNSIRTEDEVRIIEECKHFYENSKEEKKRLQAIKKSMGIQL</sequence>
<accession>A0AAV3U4U6</accession>
<comment type="caution">
    <text evidence="1">The sequence shown here is derived from an EMBL/GenBank/DDBJ whole genome shotgun (WGS) entry which is preliminary data.</text>
</comment>
<dbReference type="AlphaFoldDB" id="A0AAV3U4U6"/>
<evidence type="ECO:0000313" key="1">
    <source>
        <dbReference type="EMBL" id="GAA4947872.1"/>
    </source>
</evidence>
<evidence type="ECO:0000313" key="2">
    <source>
        <dbReference type="Proteomes" id="UP001409585"/>
    </source>
</evidence>
<organism evidence="1 2">
    <name type="scientific">Halioxenophilus aromaticivorans</name>
    <dbReference type="NCBI Taxonomy" id="1306992"/>
    <lineage>
        <taxon>Bacteria</taxon>
        <taxon>Pseudomonadati</taxon>
        <taxon>Pseudomonadota</taxon>
        <taxon>Gammaproteobacteria</taxon>
        <taxon>Alteromonadales</taxon>
        <taxon>Alteromonadaceae</taxon>
        <taxon>Halioxenophilus</taxon>
    </lineage>
</organism>
<dbReference type="EMBL" id="BAABLX010000027">
    <property type="protein sequence ID" value="GAA4947872.1"/>
    <property type="molecule type" value="Genomic_DNA"/>
</dbReference>
<dbReference type="Proteomes" id="UP001409585">
    <property type="component" value="Unassembled WGS sequence"/>
</dbReference>